<evidence type="ECO:0000313" key="2">
    <source>
        <dbReference type="Proteomes" id="UP000265515"/>
    </source>
</evidence>
<keyword evidence="2" id="KW-1185">Reference proteome</keyword>
<dbReference type="Gramene" id="GBG86875">
    <property type="protein sequence ID" value="GBG86875"/>
    <property type="gene ID" value="CBR_g42159"/>
</dbReference>
<name>A0A388LX83_CHABU</name>
<proteinExistence type="predicted"/>
<evidence type="ECO:0000313" key="1">
    <source>
        <dbReference type="EMBL" id="GBG86875.1"/>
    </source>
</evidence>
<gene>
    <name evidence="1" type="ORF">CBR_g42159</name>
</gene>
<dbReference type="EMBL" id="BFEA01000584">
    <property type="protein sequence ID" value="GBG86875.1"/>
    <property type="molecule type" value="Genomic_DNA"/>
</dbReference>
<dbReference type="AlphaFoldDB" id="A0A388LX83"/>
<dbReference type="Proteomes" id="UP000265515">
    <property type="component" value="Unassembled WGS sequence"/>
</dbReference>
<accession>A0A388LX83</accession>
<protein>
    <submittedName>
        <fullName evidence="1">Uncharacterized protein</fullName>
    </submittedName>
</protein>
<sequence length="66" mass="7634">MDGDEGVKGCFIAPEQARRMRAWGPALPKEAWRKIAQTPIGDKEWRWEEVGGEEGVRVERDMEFED</sequence>
<comment type="caution">
    <text evidence="1">The sequence shown here is derived from an EMBL/GenBank/DDBJ whole genome shotgun (WGS) entry which is preliminary data.</text>
</comment>
<organism evidence="1 2">
    <name type="scientific">Chara braunii</name>
    <name type="common">Braun's stonewort</name>
    <dbReference type="NCBI Taxonomy" id="69332"/>
    <lineage>
        <taxon>Eukaryota</taxon>
        <taxon>Viridiplantae</taxon>
        <taxon>Streptophyta</taxon>
        <taxon>Charophyceae</taxon>
        <taxon>Charales</taxon>
        <taxon>Characeae</taxon>
        <taxon>Chara</taxon>
    </lineage>
</organism>
<reference evidence="1 2" key="1">
    <citation type="journal article" date="2018" name="Cell">
        <title>The Chara Genome: Secondary Complexity and Implications for Plant Terrestrialization.</title>
        <authorList>
            <person name="Nishiyama T."/>
            <person name="Sakayama H."/>
            <person name="Vries J.D."/>
            <person name="Buschmann H."/>
            <person name="Saint-Marcoux D."/>
            <person name="Ullrich K.K."/>
            <person name="Haas F.B."/>
            <person name="Vanderstraeten L."/>
            <person name="Becker D."/>
            <person name="Lang D."/>
            <person name="Vosolsobe S."/>
            <person name="Rombauts S."/>
            <person name="Wilhelmsson P.K.I."/>
            <person name="Janitza P."/>
            <person name="Kern R."/>
            <person name="Heyl A."/>
            <person name="Rumpler F."/>
            <person name="Villalobos L.I.A.C."/>
            <person name="Clay J.M."/>
            <person name="Skokan R."/>
            <person name="Toyoda A."/>
            <person name="Suzuki Y."/>
            <person name="Kagoshima H."/>
            <person name="Schijlen E."/>
            <person name="Tajeshwar N."/>
            <person name="Catarino B."/>
            <person name="Hetherington A.J."/>
            <person name="Saltykova A."/>
            <person name="Bonnot C."/>
            <person name="Breuninger H."/>
            <person name="Symeonidi A."/>
            <person name="Radhakrishnan G.V."/>
            <person name="Van Nieuwerburgh F."/>
            <person name="Deforce D."/>
            <person name="Chang C."/>
            <person name="Karol K.G."/>
            <person name="Hedrich R."/>
            <person name="Ulvskov P."/>
            <person name="Glockner G."/>
            <person name="Delwiche C.F."/>
            <person name="Petrasek J."/>
            <person name="Van de Peer Y."/>
            <person name="Friml J."/>
            <person name="Beilby M."/>
            <person name="Dolan L."/>
            <person name="Kohara Y."/>
            <person name="Sugano S."/>
            <person name="Fujiyama A."/>
            <person name="Delaux P.-M."/>
            <person name="Quint M."/>
            <person name="TheiBen G."/>
            <person name="Hagemann M."/>
            <person name="Harholt J."/>
            <person name="Dunand C."/>
            <person name="Zachgo S."/>
            <person name="Langdale J."/>
            <person name="Maumus F."/>
            <person name="Straeten D.V.D."/>
            <person name="Gould S.B."/>
            <person name="Rensing S.A."/>
        </authorList>
    </citation>
    <scope>NUCLEOTIDE SEQUENCE [LARGE SCALE GENOMIC DNA]</scope>
    <source>
        <strain evidence="1 2">S276</strain>
    </source>
</reference>